<reference evidence="1" key="3">
    <citation type="submission" date="2020-05" db="EMBL/GenBank/DDBJ databases">
        <title>Electrophorus electricus (electric eel) genome, fEleEle1, primary haplotype.</title>
        <authorList>
            <person name="Myers G."/>
            <person name="Meyer A."/>
            <person name="Fedrigo O."/>
            <person name="Formenti G."/>
            <person name="Rhie A."/>
            <person name="Tracey A."/>
            <person name="Sims Y."/>
            <person name="Jarvis E.D."/>
        </authorList>
    </citation>
    <scope>NUCLEOTIDE SEQUENCE [LARGE SCALE GENOMIC DNA]</scope>
</reference>
<dbReference type="Pfam" id="PF11107">
    <property type="entry name" value="FANCF"/>
    <property type="match status" value="1"/>
</dbReference>
<proteinExistence type="predicted"/>
<dbReference type="GO" id="GO:0043240">
    <property type="term" value="C:Fanconi anaemia nuclear complex"/>
    <property type="evidence" value="ECO:0007669"/>
    <property type="project" value="InterPro"/>
</dbReference>
<accession>A0A4W4DVP0</accession>
<reference evidence="2" key="1">
    <citation type="journal article" date="2014" name="Science">
        <title>Nonhuman genetics. Genomic basis for the convergent evolution of electric organs.</title>
        <authorList>
            <person name="Gallant J.R."/>
            <person name="Traeger L.L."/>
            <person name="Volkening J.D."/>
            <person name="Moffett H."/>
            <person name="Chen P.H."/>
            <person name="Novina C.D."/>
            <person name="Phillips G.N.Jr."/>
            <person name="Anand R."/>
            <person name="Wells G.B."/>
            <person name="Pinch M."/>
            <person name="Guth R."/>
            <person name="Unguez G.A."/>
            <person name="Albert J.S."/>
            <person name="Zakon H.H."/>
            <person name="Samanta M.P."/>
            <person name="Sussman M.R."/>
        </authorList>
    </citation>
    <scope>NUCLEOTIDE SEQUENCE [LARGE SCALE GENOMIC DNA]</scope>
</reference>
<dbReference type="Gene3D" id="1.25.40.490">
    <property type="match status" value="1"/>
</dbReference>
<gene>
    <name evidence="1" type="primary">FANCF</name>
</gene>
<dbReference type="OMA" id="LQWARYL"/>
<name>A0A4W4DVP0_ELEEL</name>
<dbReference type="GeneTree" id="ENSGT00390000005623"/>
<dbReference type="InterPro" id="IPR038505">
    <property type="entry name" value="FANCF_C_sf"/>
</dbReference>
<dbReference type="Proteomes" id="UP000314983">
    <property type="component" value="Chromosome 2"/>
</dbReference>
<reference evidence="1" key="5">
    <citation type="submission" date="2025-09" db="UniProtKB">
        <authorList>
            <consortium name="Ensembl"/>
        </authorList>
    </citation>
    <scope>IDENTIFICATION</scope>
</reference>
<dbReference type="PANTHER" id="PTHR14449:SF2">
    <property type="entry name" value="FANCONI ANEMIA GROUP F PROTEIN"/>
    <property type="match status" value="1"/>
</dbReference>
<organism evidence="1 2">
    <name type="scientific">Electrophorus electricus</name>
    <name type="common">Electric eel</name>
    <name type="synonym">Gymnotus electricus</name>
    <dbReference type="NCBI Taxonomy" id="8005"/>
    <lineage>
        <taxon>Eukaryota</taxon>
        <taxon>Metazoa</taxon>
        <taxon>Chordata</taxon>
        <taxon>Craniata</taxon>
        <taxon>Vertebrata</taxon>
        <taxon>Euteleostomi</taxon>
        <taxon>Actinopterygii</taxon>
        <taxon>Neopterygii</taxon>
        <taxon>Teleostei</taxon>
        <taxon>Ostariophysi</taxon>
        <taxon>Gymnotiformes</taxon>
        <taxon>Gymnotoidei</taxon>
        <taxon>Gymnotidae</taxon>
        <taxon>Electrophorus</taxon>
    </lineage>
</organism>
<dbReference type="STRING" id="8005.ENSEEEP00000003299"/>
<dbReference type="InterPro" id="IPR035428">
    <property type="entry name" value="FANCF"/>
</dbReference>
<dbReference type="GO" id="GO:0036297">
    <property type="term" value="P:interstrand cross-link repair"/>
    <property type="evidence" value="ECO:0007669"/>
    <property type="project" value="InterPro"/>
</dbReference>
<sequence>MEAILKNLGNTVEVLAVSQTVFVNEWDNQTVVRAFQWARYCEQVYTRFHTTPSIRAALETRLNQTNERLAETFSGYRFLTLSDLAQCQHRLFAGLLRNPVVPLSVIKSLFDKFPSFEDGGSPDEQSNETDSDLIGFIRRRSACDILCSLAVERKESCGLSRASQVQGKLLLQRIEAVQCRPDNDSYARTLLDSFLQDSGGLGNFSEVIAAALLSGYREDATAQDFLLNWLQGHRDVLHSMCQSLQPALCTKLSQQCPTFKLIYWDSLKKWASSLEYNVSDQVWVQKCSNAVSFKSVADRVKSLWSSGSPLKEEMEKDLEVLKQTDGDFEVHGLSVWTDLEELHYIFND</sequence>
<dbReference type="PANTHER" id="PTHR14449">
    <property type="entry name" value="FANCONI ANEMIA GROUP F PROTEIN FANCF"/>
    <property type="match status" value="1"/>
</dbReference>
<dbReference type="AlphaFoldDB" id="A0A4W4DVP0"/>
<reference evidence="1" key="4">
    <citation type="submission" date="2025-08" db="UniProtKB">
        <authorList>
            <consortium name="Ensembl"/>
        </authorList>
    </citation>
    <scope>IDENTIFICATION</scope>
</reference>
<reference evidence="2" key="2">
    <citation type="journal article" date="2017" name="Sci. Adv.">
        <title>A tail of two voltages: Proteomic comparison of the three electric organs of the electric eel.</title>
        <authorList>
            <person name="Traeger L.L."/>
            <person name="Sabat G."/>
            <person name="Barrett-Wilt G.A."/>
            <person name="Wells G.B."/>
            <person name="Sussman M.R."/>
        </authorList>
    </citation>
    <scope>NUCLEOTIDE SEQUENCE [LARGE SCALE GENOMIC DNA]</scope>
</reference>
<dbReference type="Ensembl" id="ENSEEET00000003348.2">
    <property type="protein sequence ID" value="ENSEEEP00000003299.2"/>
    <property type="gene ID" value="ENSEEEG00000001857.2"/>
</dbReference>
<keyword evidence="2" id="KW-1185">Reference proteome</keyword>
<protein>
    <recommendedName>
        <fullName evidence="3">FA complementation group F</fullName>
    </recommendedName>
</protein>
<evidence type="ECO:0000313" key="2">
    <source>
        <dbReference type="Proteomes" id="UP000314983"/>
    </source>
</evidence>
<evidence type="ECO:0008006" key="3">
    <source>
        <dbReference type="Google" id="ProtNLM"/>
    </source>
</evidence>
<evidence type="ECO:0000313" key="1">
    <source>
        <dbReference type="Ensembl" id="ENSEEEP00000003299.2"/>
    </source>
</evidence>